<evidence type="ECO:0000256" key="1">
    <source>
        <dbReference type="ARBA" id="ARBA00004304"/>
    </source>
</evidence>
<keyword evidence="8" id="KW-0813">Transport</keyword>
<dbReference type="Pfam" id="PF08294">
    <property type="entry name" value="TIM21"/>
    <property type="match status" value="1"/>
</dbReference>
<dbReference type="EMBL" id="LR000545">
    <property type="protein sequence ID" value="SVE70164.1"/>
    <property type="molecule type" value="mRNA"/>
</dbReference>
<keyword evidence="4" id="KW-0809">Transit peptide</keyword>
<organism evidence="9">
    <name type="scientific">Eubosmina coregoni</name>
    <dbReference type="NCBI Taxonomy" id="186181"/>
    <lineage>
        <taxon>Eukaryota</taxon>
        <taxon>Metazoa</taxon>
        <taxon>Ecdysozoa</taxon>
        <taxon>Arthropoda</taxon>
        <taxon>Crustacea</taxon>
        <taxon>Branchiopoda</taxon>
        <taxon>Diplostraca</taxon>
        <taxon>Cladocera</taxon>
        <taxon>Anomopoda</taxon>
        <taxon>Bosminidae</taxon>
        <taxon>Eubosmina</taxon>
    </lineage>
</organism>
<evidence type="ECO:0000256" key="5">
    <source>
        <dbReference type="ARBA" id="ARBA00022989"/>
    </source>
</evidence>
<dbReference type="AlphaFoldDB" id="A0A4Y7LPT2"/>
<reference evidence="9" key="1">
    <citation type="submission" date="2018-08" db="EMBL/GenBank/DDBJ databases">
        <authorList>
            <person name="Cornetti L."/>
        </authorList>
    </citation>
    <scope>NUCLEOTIDE SEQUENCE</scope>
    <source>
        <strain evidence="9">FI-BAL1-1</strain>
    </source>
</reference>
<dbReference type="GO" id="GO:0005744">
    <property type="term" value="C:TIM23 mitochondrial import inner membrane translocase complex"/>
    <property type="evidence" value="ECO:0007669"/>
    <property type="project" value="UniProtKB-UniRule"/>
</dbReference>
<evidence type="ECO:0000256" key="3">
    <source>
        <dbReference type="ARBA" id="ARBA00022692"/>
    </source>
</evidence>
<evidence type="ECO:0000256" key="6">
    <source>
        <dbReference type="ARBA" id="ARBA00023128"/>
    </source>
</evidence>
<evidence type="ECO:0000256" key="8">
    <source>
        <dbReference type="RuleBase" id="RU367142"/>
    </source>
</evidence>
<comment type="subunit">
    <text evidence="8">Component of the TIM23 complex.</text>
</comment>
<feature type="transmembrane region" description="Helical" evidence="8">
    <location>
        <begin position="38"/>
        <end position="59"/>
    </location>
</feature>
<keyword evidence="5 8" id="KW-1133">Transmembrane helix</keyword>
<keyword evidence="3 8" id="KW-0812">Transmembrane</keyword>
<evidence type="ECO:0000313" key="9">
    <source>
        <dbReference type="EMBL" id="SVE70164.1"/>
    </source>
</evidence>
<evidence type="ECO:0000256" key="2">
    <source>
        <dbReference type="ARBA" id="ARBA00010867"/>
    </source>
</evidence>
<gene>
    <name evidence="9" type="primary">EOG090X0I05</name>
</gene>
<dbReference type="GO" id="GO:0030150">
    <property type="term" value="P:protein import into mitochondrial matrix"/>
    <property type="evidence" value="ECO:0007669"/>
    <property type="project" value="UniProtKB-UniRule"/>
</dbReference>
<keyword evidence="8" id="KW-0999">Mitochondrion inner membrane</keyword>
<sequence>MDAIDNAYHKRHRITILLNETPDTFKIKVKVKETSKTIWYTGIVVGGLIAAGIILFTVLKELFWSQSPQSIYSDAFKKCTGNSRLCDILGQPIKGHGAESSRGRHRHIKYATYMKNGVEHLQIQFYVKGIRNQAKVCADMEKINDKFEYYYLLAETENYPKESIFVIDNRLSNGAPAVQTLYKFQVLKGQ</sequence>
<dbReference type="PANTHER" id="PTHR13032:SF6">
    <property type="entry name" value="MITOCHONDRIAL IMPORT INNER MEMBRANE TRANSLOCASE SUBUNIT TIM21"/>
    <property type="match status" value="1"/>
</dbReference>
<evidence type="ECO:0000256" key="7">
    <source>
        <dbReference type="ARBA" id="ARBA00023136"/>
    </source>
</evidence>
<name>A0A4Y7LPT2_9CRUS</name>
<dbReference type="PANTHER" id="PTHR13032">
    <property type="entry name" value="MITOCHONDRIAL IMPORT INNER MEMBRANE TRANSLOCASE SUBUNIT TIM21"/>
    <property type="match status" value="1"/>
</dbReference>
<comment type="function">
    <text evidence="8">Essential component of the TIM23 complex, a complex that mediates the translocation of transit peptide-containing proteins across the mitochondrial inner membrane.</text>
</comment>
<comment type="similarity">
    <text evidence="2 8">Belongs to the TIM21 family.</text>
</comment>
<dbReference type="InterPro" id="IPR013261">
    <property type="entry name" value="Tim21"/>
</dbReference>
<keyword evidence="8" id="KW-0653">Protein transport</keyword>
<comment type="subcellular location">
    <subcellularLocation>
        <location evidence="8">Mitochondrion inner membrane</location>
        <topology evidence="8">Single-pass membrane protein</topology>
    </subcellularLocation>
    <subcellularLocation>
        <location evidence="1">Mitochondrion membrane</location>
        <topology evidence="1">Single-pass membrane protein</topology>
    </subcellularLocation>
</comment>
<dbReference type="Gene3D" id="3.10.450.320">
    <property type="entry name" value="Mitochondrial import inner membrane translocase subunit Tim21"/>
    <property type="match status" value="1"/>
</dbReference>
<accession>A0A4Y7LPT2</accession>
<protein>
    <recommendedName>
        <fullName evidence="8">Mitochondrial import inner membrane translocase subunit Tim21</fullName>
    </recommendedName>
</protein>
<keyword evidence="6 8" id="KW-0496">Mitochondrion</keyword>
<evidence type="ECO:0000256" key="4">
    <source>
        <dbReference type="ARBA" id="ARBA00022946"/>
    </source>
</evidence>
<proteinExistence type="evidence at transcript level"/>
<keyword evidence="8" id="KW-0811">Translocation</keyword>
<keyword evidence="7 8" id="KW-0472">Membrane</keyword>
<dbReference type="InterPro" id="IPR038552">
    <property type="entry name" value="Tim21_IMS_sf"/>
</dbReference>